<gene>
    <name evidence="8" type="ORF">A2290_03280</name>
</gene>
<feature type="transmembrane region" description="Helical" evidence="7">
    <location>
        <begin position="41"/>
        <end position="64"/>
    </location>
</feature>
<feature type="transmembrane region" description="Helical" evidence="7">
    <location>
        <begin position="174"/>
        <end position="193"/>
    </location>
</feature>
<dbReference type="PANTHER" id="PTHR33508">
    <property type="entry name" value="UPF0056 MEMBRANE PROTEIN YHCE"/>
    <property type="match status" value="1"/>
</dbReference>
<dbReference type="GO" id="GO:0005886">
    <property type="term" value="C:plasma membrane"/>
    <property type="evidence" value="ECO:0007669"/>
    <property type="project" value="UniProtKB-SubCell"/>
</dbReference>
<keyword evidence="4 7" id="KW-0812">Transmembrane</keyword>
<comment type="caution">
    <text evidence="8">The sequence shown here is derived from an EMBL/GenBank/DDBJ whole genome shotgun (WGS) entry which is preliminary data.</text>
</comment>
<keyword evidence="6 7" id="KW-0472">Membrane</keyword>
<feature type="transmembrane region" description="Helical" evidence="7">
    <location>
        <begin position="76"/>
        <end position="95"/>
    </location>
</feature>
<name>A0A1F4S4H7_UNCSA</name>
<evidence type="ECO:0000256" key="2">
    <source>
        <dbReference type="ARBA" id="ARBA00009784"/>
    </source>
</evidence>
<organism evidence="8 9">
    <name type="scientific">candidate division WOR-1 bacterium RIFOXYB2_FULL_36_35</name>
    <dbReference type="NCBI Taxonomy" id="1802578"/>
    <lineage>
        <taxon>Bacteria</taxon>
        <taxon>Bacillati</taxon>
        <taxon>Saganbacteria</taxon>
    </lineage>
</organism>
<dbReference type="Pfam" id="PF01914">
    <property type="entry name" value="MarC"/>
    <property type="match status" value="1"/>
</dbReference>
<comment type="subcellular location">
    <subcellularLocation>
        <location evidence="1 7">Cell membrane</location>
        <topology evidence="1 7">Multi-pass membrane protein</topology>
    </subcellularLocation>
</comment>
<accession>A0A1F4S4H7</accession>
<comment type="similarity">
    <text evidence="2 7">Belongs to the UPF0056 (MarC) family.</text>
</comment>
<protein>
    <recommendedName>
        <fullName evidence="7">UPF0056 membrane protein</fullName>
    </recommendedName>
</protein>
<dbReference type="InterPro" id="IPR002771">
    <property type="entry name" value="Multi_antbiot-R_MarC"/>
</dbReference>
<sequence>MNLTILLIVVGQLFAITDAIGNLPIFYSITKDLDKKERHEAFLTAAIFSFALLIIFMFLGNFILTLFGIQMSDFKIAGGLLILVIAIIILVRGSLFQAKEKIEVGVVPLGCPLLTGPGAITTAMVALATYGTPIALTAVTINFMLSVLVLSFGERIFKTLGENGAMIIGRIMTIILAAIAISFIHSGIGMWIAEFSGL</sequence>
<feature type="transmembrane region" description="Helical" evidence="7">
    <location>
        <begin position="107"/>
        <end position="128"/>
    </location>
</feature>
<reference evidence="8 9" key="1">
    <citation type="journal article" date="2016" name="Nat. Commun.">
        <title>Thousands of microbial genomes shed light on interconnected biogeochemical processes in an aquifer system.</title>
        <authorList>
            <person name="Anantharaman K."/>
            <person name="Brown C.T."/>
            <person name="Hug L.A."/>
            <person name="Sharon I."/>
            <person name="Castelle C.J."/>
            <person name="Probst A.J."/>
            <person name="Thomas B.C."/>
            <person name="Singh A."/>
            <person name="Wilkins M.J."/>
            <person name="Karaoz U."/>
            <person name="Brodie E.L."/>
            <person name="Williams K.H."/>
            <person name="Hubbard S.S."/>
            <person name="Banfield J.F."/>
        </authorList>
    </citation>
    <scope>NUCLEOTIDE SEQUENCE [LARGE SCALE GENOMIC DNA]</scope>
</reference>
<evidence type="ECO:0000256" key="1">
    <source>
        <dbReference type="ARBA" id="ARBA00004651"/>
    </source>
</evidence>
<dbReference type="AlphaFoldDB" id="A0A1F4S4H7"/>
<dbReference type="EMBL" id="MEUA01000023">
    <property type="protein sequence ID" value="OGC15277.1"/>
    <property type="molecule type" value="Genomic_DNA"/>
</dbReference>
<evidence type="ECO:0000313" key="8">
    <source>
        <dbReference type="EMBL" id="OGC15277.1"/>
    </source>
</evidence>
<dbReference type="PANTHER" id="PTHR33508:SF1">
    <property type="entry name" value="UPF0056 MEMBRANE PROTEIN YHCE"/>
    <property type="match status" value="1"/>
</dbReference>
<feature type="transmembrane region" description="Helical" evidence="7">
    <location>
        <begin position="6"/>
        <end position="29"/>
    </location>
</feature>
<evidence type="ECO:0000256" key="4">
    <source>
        <dbReference type="ARBA" id="ARBA00022692"/>
    </source>
</evidence>
<evidence type="ECO:0000256" key="3">
    <source>
        <dbReference type="ARBA" id="ARBA00022475"/>
    </source>
</evidence>
<keyword evidence="3" id="KW-1003">Cell membrane</keyword>
<proteinExistence type="inferred from homology"/>
<keyword evidence="5 7" id="KW-1133">Transmembrane helix</keyword>
<evidence type="ECO:0000256" key="7">
    <source>
        <dbReference type="RuleBase" id="RU362048"/>
    </source>
</evidence>
<feature type="transmembrane region" description="Helical" evidence="7">
    <location>
        <begin position="134"/>
        <end position="153"/>
    </location>
</feature>
<evidence type="ECO:0000313" key="9">
    <source>
        <dbReference type="Proteomes" id="UP000177905"/>
    </source>
</evidence>
<evidence type="ECO:0000256" key="6">
    <source>
        <dbReference type="ARBA" id="ARBA00023136"/>
    </source>
</evidence>
<dbReference type="Proteomes" id="UP000177905">
    <property type="component" value="Unassembled WGS sequence"/>
</dbReference>
<evidence type="ECO:0000256" key="5">
    <source>
        <dbReference type="ARBA" id="ARBA00022989"/>
    </source>
</evidence>
<dbReference type="NCBIfam" id="TIGR00427">
    <property type="entry name" value="NAAT family transporter"/>
    <property type="match status" value="1"/>
</dbReference>